<dbReference type="EMBL" id="JARKHS020030596">
    <property type="protein sequence ID" value="KAK8761972.1"/>
    <property type="molecule type" value="Genomic_DNA"/>
</dbReference>
<feature type="domain" description="Carboxylesterase type B" evidence="4">
    <location>
        <begin position="7"/>
        <end position="310"/>
    </location>
</feature>
<feature type="signal peptide" evidence="3">
    <location>
        <begin position="1"/>
        <end position="22"/>
    </location>
</feature>
<evidence type="ECO:0000259" key="4">
    <source>
        <dbReference type="Pfam" id="PF00135"/>
    </source>
</evidence>
<name>A0AAQ4DHN2_AMBAM</name>
<dbReference type="SUPFAM" id="SSF53474">
    <property type="entry name" value="alpha/beta-Hydrolases"/>
    <property type="match status" value="1"/>
</dbReference>
<evidence type="ECO:0000256" key="2">
    <source>
        <dbReference type="ARBA" id="ARBA00023180"/>
    </source>
</evidence>
<keyword evidence="3" id="KW-0732">Signal</keyword>
<reference evidence="5 6" key="1">
    <citation type="journal article" date="2023" name="Arcadia Sci">
        <title>De novo assembly of a long-read Amblyomma americanum tick genome.</title>
        <authorList>
            <person name="Chou S."/>
            <person name="Poskanzer K.E."/>
            <person name="Rollins M."/>
            <person name="Thuy-Boun P.S."/>
        </authorList>
    </citation>
    <scope>NUCLEOTIDE SEQUENCE [LARGE SCALE GENOMIC DNA]</scope>
    <source>
        <strain evidence="5">F_SG_1</strain>
        <tissue evidence="5">Salivary glands</tissue>
    </source>
</reference>
<evidence type="ECO:0000313" key="5">
    <source>
        <dbReference type="EMBL" id="KAK8761972.1"/>
    </source>
</evidence>
<evidence type="ECO:0000256" key="3">
    <source>
        <dbReference type="SAM" id="SignalP"/>
    </source>
</evidence>
<dbReference type="AlphaFoldDB" id="A0AAQ4DHN2"/>
<dbReference type="Pfam" id="PF00135">
    <property type="entry name" value="COesterase"/>
    <property type="match status" value="1"/>
</dbReference>
<comment type="similarity">
    <text evidence="1">Belongs to the type-B carboxylesterase/lipase family.</text>
</comment>
<accession>A0AAQ4DHN2</accession>
<dbReference type="InterPro" id="IPR051093">
    <property type="entry name" value="Neuroligin/BSAL"/>
</dbReference>
<dbReference type="InterPro" id="IPR002018">
    <property type="entry name" value="CarbesteraseB"/>
</dbReference>
<sequence>MSATPFVVLVVLSSEWFQRGYVEEYENIWEDLTVSGQLIVVYINHRVGMLGFLDAGIEETPGNLGIHDAYLALSWIAEHIQAFRGDPNSLVGLGHGSGAYIASLDLFAPTWHRRRFFKRLILQGLSPASLLPRAAPNFLASVAASLQCDRHGDSASSVACISDLPLSQIYRGTPKEQPFLFIPSCSKLPVRDCDDMLQELPVFLRHREIMCGFSQDDGYRLFDRFVMEPTSPVPKEPSAVFDHLQRFFTGMPPKHEFKSLSPEAQRVLNRSDLEGFRNLVVDMVLRCPLLGLVRNAVLKGTLAYMYAAEVPTVVFEPALTRADIIDFAKTG</sequence>
<dbReference type="InterPro" id="IPR029058">
    <property type="entry name" value="AB_hydrolase_fold"/>
</dbReference>
<protein>
    <recommendedName>
        <fullName evidence="4">Carboxylesterase type B domain-containing protein</fullName>
    </recommendedName>
</protein>
<organism evidence="5 6">
    <name type="scientific">Amblyomma americanum</name>
    <name type="common">Lone star tick</name>
    <dbReference type="NCBI Taxonomy" id="6943"/>
    <lineage>
        <taxon>Eukaryota</taxon>
        <taxon>Metazoa</taxon>
        <taxon>Ecdysozoa</taxon>
        <taxon>Arthropoda</taxon>
        <taxon>Chelicerata</taxon>
        <taxon>Arachnida</taxon>
        <taxon>Acari</taxon>
        <taxon>Parasitiformes</taxon>
        <taxon>Ixodida</taxon>
        <taxon>Ixodoidea</taxon>
        <taxon>Ixodidae</taxon>
        <taxon>Amblyomminae</taxon>
        <taxon>Amblyomma</taxon>
    </lineage>
</organism>
<dbReference type="Proteomes" id="UP001321473">
    <property type="component" value="Unassembled WGS sequence"/>
</dbReference>
<keyword evidence="6" id="KW-1185">Reference proteome</keyword>
<gene>
    <name evidence="5" type="ORF">V5799_026761</name>
</gene>
<proteinExistence type="inferred from homology"/>
<dbReference type="Gene3D" id="3.40.50.1820">
    <property type="entry name" value="alpha/beta hydrolase"/>
    <property type="match status" value="1"/>
</dbReference>
<feature type="chain" id="PRO_5042949193" description="Carboxylesterase type B domain-containing protein" evidence="3">
    <location>
        <begin position="23"/>
        <end position="331"/>
    </location>
</feature>
<evidence type="ECO:0000256" key="1">
    <source>
        <dbReference type="ARBA" id="ARBA00005964"/>
    </source>
</evidence>
<keyword evidence="2" id="KW-0325">Glycoprotein</keyword>
<dbReference type="PANTHER" id="PTHR43903">
    <property type="entry name" value="NEUROLIGIN"/>
    <property type="match status" value="1"/>
</dbReference>
<evidence type="ECO:0000313" key="6">
    <source>
        <dbReference type="Proteomes" id="UP001321473"/>
    </source>
</evidence>
<comment type="caution">
    <text evidence="5">The sequence shown here is derived from an EMBL/GenBank/DDBJ whole genome shotgun (WGS) entry which is preliminary data.</text>
</comment>